<dbReference type="EMBL" id="JACGWV010000001">
    <property type="protein sequence ID" value="MBA8808992.1"/>
    <property type="molecule type" value="Genomic_DNA"/>
</dbReference>
<name>A0A7W3PEW2_9MICO</name>
<protein>
    <submittedName>
        <fullName evidence="1">Uncharacterized protein</fullName>
    </submittedName>
</protein>
<comment type="caution">
    <text evidence="1">The sequence shown here is derived from an EMBL/GenBank/DDBJ whole genome shotgun (WGS) entry which is preliminary data.</text>
</comment>
<evidence type="ECO:0000313" key="1">
    <source>
        <dbReference type="EMBL" id="MBA8808992.1"/>
    </source>
</evidence>
<accession>A0A7W3PEW2</accession>
<dbReference type="AlphaFoldDB" id="A0A7W3PEW2"/>
<sequence length="729" mass="77008">MSYEEQQLFAAVQTAVGHPEAATRERAHRRAQAWVQHLAGVLAGSITTGTRVPVRGLPAWVTLDVLHGGFASGSAAAGGTLADDERDLAREVGVPLTRAGLNSWFLTDEGRARLEAMLDDGRYDVVHPENAALLVVAWLVRAGDTPAAVSLLEEVGPFLDRIRFYPVATEQSEAPAGQVFRRSEATTHEVLASRAPNPRVEAQREALTVWAPFADELLALWWPLADGGTALPDRSALADAAVRYRALAATHTRTTAHTSSKTNLGVLVAATLRAEADDVLPDGERSRVAHAVRSMAAKRGAPGSADLARARDLRRDAVRAPSYAAVAHVVAERLDDEATRRGVVDPDAVLVPVAAGEATEAVPAGAAVPSSAVRIVGLAAQATVEELHERGVVPSAEVLAELAPQLVGAQHAATYPDPDLGLLMARTYRAFRRRRSLLLTDLSAQVKLAELPWVVAVAPYRTVDDAARDAAAAALHQIGGLYLEWFGGTPLPNPLLVELEALAGQAGLDVPLVPELAADIFQDAFSGRFPTAAALVAAHAGPAYLTYYGLGNDLDDLARHGYDKKVFAKICRRRAADAGSGDSWSVTRNGMVIEQAQLLTSHNLASLAALGVPADAEATARVAFDEVLRLVRSASRPGADRYLAMSDARAAGLAWRHVVWFTALLPEQAARALVHDLKTLTGHESPQLMAALSDLAAACAGTAPSRALLGWSNGPHPLLVAASGGRSAR</sequence>
<proteinExistence type="predicted"/>
<keyword evidence="2" id="KW-1185">Reference proteome</keyword>
<organism evidence="1 2">
    <name type="scientific">Promicromonospora sukumoe</name>
    <dbReference type="NCBI Taxonomy" id="88382"/>
    <lineage>
        <taxon>Bacteria</taxon>
        <taxon>Bacillati</taxon>
        <taxon>Actinomycetota</taxon>
        <taxon>Actinomycetes</taxon>
        <taxon>Micrococcales</taxon>
        <taxon>Promicromonosporaceae</taxon>
        <taxon>Promicromonospora</taxon>
    </lineage>
</organism>
<dbReference type="Proteomes" id="UP000540568">
    <property type="component" value="Unassembled WGS sequence"/>
</dbReference>
<evidence type="ECO:0000313" key="2">
    <source>
        <dbReference type="Proteomes" id="UP000540568"/>
    </source>
</evidence>
<gene>
    <name evidence="1" type="ORF">FHX71_002934</name>
</gene>
<reference evidence="1 2" key="1">
    <citation type="submission" date="2020-07" db="EMBL/GenBank/DDBJ databases">
        <title>Sequencing the genomes of 1000 actinobacteria strains.</title>
        <authorList>
            <person name="Klenk H.-P."/>
        </authorList>
    </citation>
    <scope>NUCLEOTIDE SEQUENCE [LARGE SCALE GENOMIC DNA]</scope>
    <source>
        <strain evidence="1 2">DSM 44121</strain>
    </source>
</reference>
<dbReference type="RefSeq" id="WP_182617479.1">
    <property type="nucleotide sequence ID" value="NZ_BAAATF010000003.1"/>
</dbReference>